<gene>
    <name evidence="3" type="ORF">SAMEA3545359_01765</name>
</gene>
<reference evidence="3" key="1">
    <citation type="submission" date="2015-09" db="EMBL/GenBank/DDBJ databases">
        <authorList>
            <consortium name="Pathogen Informatics"/>
        </authorList>
    </citation>
    <scope>NUCLEOTIDE SEQUENCE</scope>
    <source>
        <strain evidence="3">2789STDY5834896</strain>
    </source>
</reference>
<name>A0A1C6IXX3_9FIRM</name>
<proteinExistence type="predicted"/>
<evidence type="ECO:0000313" key="3">
    <source>
        <dbReference type="EMBL" id="SCJ74667.1"/>
    </source>
</evidence>
<evidence type="ECO:0008006" key="4">
    <source>
        <dbReference type="Google" id="ProtNLM"/>
    </source>
</evidence>
<dbReference type="EMBL" id="FMHG01000001">
    <property type="protein sequence ID" value="SCJ74667.1"/>
    <property type="molecule type" value="Genomic_DNA"/>
</dbReference>
<dbReference type="InterPro" id="IPR025648">
    <property type="entry name" value="DUF4358"/>
</dbReference>
<evidence type="ECO:0000256" key="2">
    <source>
        <dbReference type="SAM" id="SignalP"/>
    </source>
</evidence>
<keyword evidence="2" id="KW-0732">Signal</keyword>
<sequence length="207" mass="22082">MKKVLSLLAVLCLSAGLFVGCGSDSNSNTSDVSLRQIHEDIKKEYGDDYLPSVAIDNNMLKDSYGIDESWVDEVIAEGPMMTKHVDTFIAIKAKDGRADDVEKALKAHQQKLAADADNHPENAAKLKSAQVRRHGDYVFFVMLGKDKDLSDNSSSAGSSSAGSESGSVGSTVGDVAGDIEDGADHLLEFATGQVKRGIDIIDKAFSK</sequence>
<accession>A0A1C6IXX3</accession>
<protein>
    <recommendedName>
        <fullName evidence="4">DUF4358 domain-containing protein</fullName>
    </recommendedName>
</protein>
<evidence type="ECO:0000256" key="1">
    <source>
        <dbReference type="SAM" id="MobiDB-lite"/>
    </source>
</evidence>
<feature type="signal peptide" evidence="2">
    <location>
        <begin position="1"/>
        <end position="19"/>
    </location>
</feature>
<organism evidence="3">
    <name type="scientific">uncultured Anaerotruncus sp</name>
    <dbReference type="NCBI Taxonomy" id="905011"/>
    <lineage>
        <taxon>Bacteria</taxon>
        <taxon>Bacillati</taxon>
        <taxon>Bacillota</taxon>
        <taxon>Clostridia</taxon>
        <taxon>Eubacteriales</taxon>
        <taxon>Oscillospiraceae</taxon>
        <taxon>Anaerotruncus</taxon>
        <taxon>environmental samples</taxon>
    </lineage>
</organism>
<feature type="compositionally biased region" description="Low complexity" evidence="1">
    <location>
        <begin position="151"/>
        <end position="176"/>
    </location>
</feature>
<dbReference type="Pfam" id="PF14270">
    <property type="entry name" value="DUF4358"/>
    <property type="match status" value="1"/>
</dbReference>
<feature type="chain" id="PRO_5039134790" description="DUF4358 domain-containing protein" evidence="2">
    <location>
        <begin position="20"/>
        <end position="207"/>
    </location>
</feature>
<dbReference type="PROSITE" id="PS51257">
    <property type="entry name" value="PROKAR_LIPOPROTEIN"/>
    <property type="match status" value="1"/>
</dbReference>
<feature type="region of interest" description="Disordered" evidence="1">
    <location>
        <begin position="149"/>
        <end position="176"/>
    </location>
</feature>
<dbReference type="AlphaFoldDB" id="A0A1C6IXX3"/>